<gene>
    <name evidence="2" type="ORF">RIEGSTA812A_PEG_262</name>
</gene>
<proteinExistence type="predicted"/>
<dbReference type="AlphaFoldDB" id="A0A484H4S5"/>
<reference evidence="2" key="1">
    <citation type="submission" date="2018-10" db="EMBL/GenBank/DDBJ databases">
        <authorList>
            <person name="Gruber-Vodicka H."/>
            <person name="Jaeckle O."/>
        </authorList>
    </citation>
    <scope>NUCLEOTIDE SEQUENCE</scope>
</reference>
<dbReference type="EMBL" id="LR026963">
    <property type="protein sequence ID" value="VBB68789.1"/>
    <property type="molecule type" value="Genomic_DNA"/>
</dbReference>
<feature type="compositionally biased region" description="Basic and acidic residues" evidence="1">
    <location>
        <begin position="1"/>
        <end position="15"/>
    </location>
</feature>
<name>A0A484H4S5_9ZZZZ</name>
<evidence type="ECO:0000256" key="1">
    <source>
        <dbReference type="SAM" id="MobiDB-lite"/>
    </source>
</evidence>
<protein>
    <submittedName>
        <fullName evidence="2">Uncharacterized protein</fullName>
    </submittedName>
</protein>
<feature type="region of interest" description="Disordered" evidence="1">
    <location>
        <begin position="1"/>
        <end position="27"/>
    </location>
</feature>
<sequence>MKTENTEDRSPHDSDLQTFDEITGPSTWRKLSPLFPAVAAASAHRR</sequence>
<accession>A0A484H4S5</accession>
<organism evidence="2">
    <name type="scientific">invertebrate metagenome</name>
    <dbReference type="NCBI Taxonomy" id="1711999"/>
    <lineage>
        <taxon>unclassified sequences</taxon>
        <taxon>metagenomes</taxon>
        <taxon>organismal metagenomes</taxon>
    </lineage>
</organism>
<evidence type="ECO:0000313" key="2">
    <source>
        <dbReference type="EMBL" id="VBB68789.1"/>
    </source>
</evidence>